<dbReference type="PROSITE" id="PS01186">
    <property type="entry name" value="EGF_2"/>
    <property type="match status" value="2"/>
</dbReference>
<dbReference type="Pfam" id="PF12661">
    <property type="entry name" value="hEGF"/>
    <property type="match status" value="2"/>
</dbReference>
<dbReference type="InterPro" id="IPR000152">
    <property type="entry name" value="EGF-type_Asp/Asn_hydroxyl_site"/>
</dbReference>
<dbReference type="GO" id="GO:0016020">
    <property type="term" value="C:membrane"/>
    <property type="evidence" value="ECO:0007669"/>
    <property type="project" value="UniProtKB-SubCell"/>
</dbReference>
<feature type="disulfide bond" evidence="11">
    <location>
        <begin position="104"/>
        <end position="113"/>
    </location>
</feature>
<evidence type="ECO:0000256" key="3">
    <source>
        <dbReference type="ARBA" id="ARBA00022536"/>
    </source>
</evidence>
<dbReference type="PANTHER" id="PTHR24049">
    <property type="entry name" value="CRUMBS FAMILY MEMBER"/>
    <property type="match status" value="1"/>
</dbReference>
<dbReference type="GeneTree" id="ENSGT00940000166445"/>
<keyword evidence="7" id="KW-1133">Transmembrane helix</keyword>
<comment type="caution">
    <text evidence="11">Lacks conserved residue(s) required for the propagation of feature annotation.</text>
</comment>
<evidence type="ECO:0000256" key="2">
    <source>
        <dbReference type="ARBA" id="ARBA00022473"/>
    </source>
</evidence>
<dbReference type="FunFam" id="2.10.25.10:FF:000373">
    <property type="entry name" value="sushi, nidogen and EGF-like domain-containing protein 1"/>
    <property type="match status" value="1"/>
</dbReference>
<dbReference type="Pfam" id="PF00008">
    <property type="entry name" value="EGF"/>
    <property type="match status" value="1"/>
</dbReference>
<organism evidence="13 14">
    <name type="scientific">Hucho hucho</name>
    <name type="common">huchen</name>
    <dbReference type="NCBI Taxonomy" id="62062"/>
    <lineage>
        <taxon>Eukaryota</taxon>
        <taxon>Metazoa</taxon>
        <taxon>Chordata</taxon>
        <taxon>Craniata</taxon>
        <taxon>Vertebrata</taxon>
        <taxon>Euteleostomi</taxon>
        <taxon>Actinopterygii</taxon>
        <taxon>Neopterygii</taxon>
        <taxon>Teleostei</taxon>
        <taxon>Protacanthopterygii</taxon>
        <taxon>Salmoniformes</taxon>
        <taxon>Salmonidae</taxon>
        <taxon>Salmoninae</taxon>
        <taxon>Hucho</taxon>
    </lineage>
</organism>
<feature type="domain" description="EGF-like" evidence="12">
    <location>
        <begin position="116"/>
        <end position="152"/>
    </location>
</feature>
<proteinExistence type="predicted"/>
<dbReference type="CDD" id="cd00054">
    <property type="entry name" value="EGF_CA"/>
    <property type="match status" value="2"/>
</dbReference>
<dbReference type="SMART" id="SM00181">
    <property type="entry name" value="EGF"/>
    <property type="match status" value="4"/>
</dbReference>
<keyword evidence="2" id="KW-0217">Developmental protein</keyword>
<keyword evidence="4" id="KW-0812">Transmembrane</keyword>
<accession>A0A4W5JXN3</accession>
<keyword evidence="10" id="KW-0325">Glycoprotein</keyword>
<dbReference type="InterPro" id="IPR051022">
    <property type="entry name" value="Notch_Cell-Fate_Det"/>
</dbReference>
<evidence type="ECO:0000256" key="6">
    <source>
        <dbReference type="ARBA" id="ARBA00022976"/>
    </source>
</evidence>
<sequence>GYEGALCDQCVTFPGCIYGSCIEPWQCVCDVNWGGLLCNKDTNECDMGVCVHARSCRNLIGGYLCDCLPGWAGPNCDIRNSSCQGLCLNGGHCEDSVSGSRCLCVPGFSGKHCQTGPSPCDSTPCQHGGQCVDKEGRALCSCPMGYSGISSTASTTQTIRNWRCDL</sequence>
<dbReference type="InterPro" id="IPR009030">
    <property type="entry name" value="Growth_fac_rcpt_cys_sf"/>
</dbReference>
<dbReference type="InterPro" id="IPR013032">
    <property type="entry name" value="EGF-like_CS"/>
</dbReference>
<dbReference type="FunFam" id="2.10.25.10:FF:000146">
    <property type="entry name" value="Putative neurogenic locus notch"/>
    <property type="match status" value="1"/>
</dbReference>
<dbReference type="PROSITE" id="PS00010">
    <property type="entry name" value="ASX_HYDROXYL"/>
    <property type="match status" value="1"/>
</dbReference>
<dbReference type="AlphaFoldDB" id="A0A4W5JXN3"/>
<dbReference type="PROSITE" id="PS00022">
    <property type="entry name" value="EGF_1"/>
    <property type="match status" value="2"/>
</dbReference>
<keyword evidence="5" id="KW-0677">Repeat</keyword>
<dbReference type="GO" id="GO:0031017">
    <property type="term" value="P:exocrine pancreas development"/>
    <property type="evidence" value="ECO:0007669"/>
    <property type="project" value="UniProtKB-ARBA"/>
</dbReference>
<feature type="domain" description="EGF-like" evidence="12">
    <location>
        <begin position="41"/>
        <end position="77"/>
    </location>
</feature>
<keyword evidence="3 11" id="KW-0245">EGF-like domain</keyword>
<dbReference type="Pfam" id="PF21700">
    <property type="entry name" value="EGF_DL_JAG"/>
    <property type="match status" value="1"/>
</dbReference>
<feature type="disulfide bond" evidence="11">
    <location>
        <begin position="83"/>
        <end position="93"/>
    </location>
</feature>
<dbReference type="InterPro" id="IPR000742">
    <property type="entry name" value="EGF"/>
</dbReference>
<reference evidence="14" key="1">
    <citation type="submission" date="2018-06" db="EMBL/GenBank/DDBJ databases">
        <title>Genome assembly of Danube salmon.</title>
        <authorList>
            <person name="Macqueen D.J."/>
            <person name="Gundappa M.K."/>
        </authorList>
    </citation>
    <scope>NUCLEOTIDE SEQUENCE [LARGE SCALE GENOMIC DNA]</scope>
</reference>
<reference evidence="13" key="2">
    <citation type="submission" date="2025-08" db="UniProtKB">
        <authorList>
            <consortium name="Ensembl"/>
        </authorList>
    </citation>
    <scope>IDENTIFICATION</scope>
</reference>
<evidence type="ECO:0000256" key="10">
    <source>
        <dbReference type="ARBA" id="ARBA00023180"/>
    </source>
</evidence>
<dbReference type="STRING" id="62062.ENSHHUP00000004594"/>
<dbReference type="SUPFAM" id="SSF57184">
    <property type="entry name" value="Growth factor receptor domain"/>
    <property type="match status" value="1"/>
</dbReference>
<feature type="disulfide bond" evidence="11">
    <location>
        <begin position="67"/>
        <end position="76"/>
    </location>
</feature>
<evidence type="ECO:0000256" key="5">
    <source>
        <dbReference type="ARBA" id="ARBA00022737"/>
    </source>
</evidence>
<keyword evidence="6" id="KW-0914">Notch signaling pathway</keyword>
<dbReference type="InterPro" id="IPR018097">
    <property type="entry name" value="EGF_Ca-bd_CS"/>
</dbReference>
<name>A0A4W5JXN3_9TELE</name>
<evidence type="ECO:0000313" key="14">
    <source>
        <dbReference type="Proteomes" id="UP000314982"/>
    </source>
</evidence>
<dbReference type="GO" id="GO:0007219">
    <property type="term" value="P:Notch signaling pathway"/>
    <property type="evidence" value="ECO:0007669"/>
    <property type="project" value="UniProtKB-KW"/>
</dbReference>
<comment type="subcellular location">
    <subcellularLocation>
        <location evidence="1">Membrane</location>
        <topology evidence="1">Single-pass type I membrane protein</topology>
    </subcellularLocation>
</comment>
<keyword evidence="8" id="KW-0472">Membrane</keyword>
<dbReference type="PROSITE" id="PS50026">
    <property type="entry name" value="EGF_3"/>
    <property type="match status" value="3"/>
</dbReference>
<feature type="domain" description="EGF-like" evidence="12">
    <location>
        <begin position="79"/>
        <end position="114"/>
    </location>
</feature>
<evidence type="ECO:0000256" key="11">
    <source>
        <dbReference type="PROSITE-ProRule" id="PRU00076"/>
    </source>
</evidence>
<dbReference type="InterPro" id="IPR001881">
    <property type="entry name" value="EGF-like_Ca-bd_dom"/>
</dbReference>
<evidence type="ECO:0000256" key="8">
    <source>
        <dbReference type="ARBA" id="ARBA00023136"/>
    </source>
</evidence>
<evidence type="ECO:0000256" key="7">
    <source>
        <dbReference type="ARBA" id="ARBA00022989"/>
    </source>
</evidence>
<dbReference type="Proteomes" id="UP000314982">
    <property type="component" value="Unassembled WGS sequence"/>
</dbReference>
<dbReference type="PROSITE" id="PS01187">
    <property type="entry name" value="EGF_CA"/>
    <property type="match status" value="1"/>
</dbReference>
<reference evidence="13" key="3">
    <citation type="submission" date="2025-09" db="UniProtKB">
        <authorList>
            <consortium name="Ensembl"/>
        </authorList>
    </citation>
    <scope>IDENTIFICATION</scope>
</reference>
<evidence type="ECO:0000256" key="4">
    <source>
        <dbReference type="ARBA" id="ARBA00022692"/>
    </source>
</evidence>
<evidence type="ECO:0000259" key="12">
    <source>
        <dbReference type="PROSITE" id="PS50026"/>
    </source>
</evidence>
<keyword evidence="9 11" id="KW-1015">Disulfide bond</keyword>
<keyword evidence="14" id="KW-1185">Reference proteome</keyword>
<evidence type="ECO:0000313" key="13">
    <source>
        <dbReference type="Ensembl" id="ENSHHUP00000004594.1"/>
    </source>
</evidence>
<dbReference type="GO" id="GO:0005509">
    <property type="term" value="F:calcium ion binding"/>
    <property type="evidence" value="ECO:0007669"/>
    <property type="project" value="InterPro"/>
</dbReference>
<dbReference type="Gene3D" id="2.10.25.10">
    <property type="entry name" value="Laminin"/>
    <property type="match status" value="4"/>
</dbReference>
<dbReference type="SMART" id="SM00179">
    <property type="entry name" value="EGF_CA"/>
    <property type="match status" value="3"/>
</dbReference>
<protein>
    <recommendedName>
        <fullName evidence="12">EGF-like domain-containing protein</fullName>
    </recommendedName>
</protein>
<evidence type="ECO:0000256" key="1">
    <source>
        <dbReference type="ARBA" id="ARBA00004479"/>
    </source>
</evidence>
<dbReference type="SUPFAM" id="SSF57196">
    <property type="entry name" value="EGF/Laminin"/>
    <property type="match status" value="1"/>
</dbReference>
<evidence type="ECO:0000256" key="9">
    <source>
        <dbReference type="ARBA" id="ARBA00023157"/>
    </source>
</evidence>
<dbReference type="Ensembl" id="ENSHHUT00000004749.1">
    <property type="protein sequence ID" value="ENSHHUP00000004594.1"/>
    <property type="gene ID" value="ENSHHUG00000002864.1"/>
</dbReference>